<comment type="caution">
    <text evidence="1">The sequence shown here is derived from an EMBL/GenBank/DDBJ whole genome shotgun (WGS) entry which is preliminary data.</text>
</comment>
<dbReference type="Proteomes" id="UP001418222">
    <property type="component" value="Unassembled WGS sequence"/>
</dbReference>
<accession>A0AAP0FW86</accession>
<dbReference type="EMBL" id="JBBWWQ010000019">
    <property type="protein sequence ID" value="KAK8919230.1"/>
    <property type="molecule type" value="Genomic_DNA"/>
</dbReference>
<protein>
    <submittedName>
        <fullName evidence="1">Uncharacterized protein</fullName>
    </submittedName>
</protein>
<evidence type="ECO:0000313" key="1">
    <source>
        <dbReference type="EMBL" id="KAK8919230.1"/>
    </source>
</evidence>
<name>A0AAP0FW86_9ASPA</name>
<gene>
    <name evidence="1" type="ORF">KSP39_PZI022090</name>
</gene>
<organism evidence="1 2">
    <name type="scientific">Platanthera zijinensis</name>
    <dbReference type="NCBI Taxonomy" id="2320716"/>
    <lineage>
        <taxon>Eukaryota</taxon>
        <taxon>Viridiplantae</taxon>
        <taxon>Streptophyta</taxon>
        <taxon>Embryophyta</taxon>
        <taxon>Tracheophyta</taxon>
        <taxon>Spermatophyta</taxon>
        <taxon>Magnoliopsida</taxon>
        <taxon>Liliopsida</taxon>
        <taxon>Asparagales</taxon>
        <taxon>Orchidaceae</taxon>
        <taxon>Orchidoideae</taxon>
        <taxon>Orchideae</taxon>
        <taxon>Orchidinae</taxon>
        <taxon>Platanthera</taxon>
    </lineage>
</organism>
<keyword evidence="2" id="KW-1185">Reference proteome</keyword>
<dbReference type="AlphaFoldDB" id="A0AAP0FW86"/>
<evidence type="ECO:0000313" key="2">
    <source>
        <dbReference type="Proteomes" id="UP001418222"/>
    </source>
</evidence>
<reference evidence="1 2" key="1">
    <citation type="journal article" date="2022" name="Nat. Plants">
        <title>Genomes of leafy and leafless Platanthera orchids illuminate the evolution of mycoheterotrophy.</title>
        <authorList>
            <person name="Li M.H."/>
            <person name="Liu K.W."/>
            <person name="Li Z."/>
            <person name="Lu H.C."/>
            <person name="Ye Q.L."/>
            <person name="Zhang D."/>
            <person name="Wang J.Y."/>
            <person name="Li Y.F."/>
            <person name="Zhong Z.M."/>
            <person name="Liu X."/>
            <person name="Yu X."/>
            <person name="Liu D.K."/>
            <person name="Tu X.D."/>
            <person name="Liu B."/>
            <person name="Hao Y."/>
            <person name="Liao X.Y."/>
            <person name="Jiang Y.T."/>
            <person name="Sun W.H."/>
            <person name="Chen J."/>
            <person name="Chen Y.Q."/>
            <person name="Ai Y."/>
            <person name="Zhai J.W."/>
            <person name="Wu S.S."/>
            <person name="Zhou Z."/>
            <person name="Hsiao Y.Y."/>
            <person name="Wu W.L."/>
            <person name="Chen Y.Y."/>
            <person name="Lin Y.F."/>
            <person name="Hsu J.L."/>
            <person name="Li C.Y."/>
            <person name="Wang Z.W."/>
            <person name="Zhao X."/>
            <person name="Zhong W.Y."/>
            <person name="Ma X.K."/>
            <person name="Ma L."/>
            <person name="Huang J."/>
            <person name="Chen G.Z."/>
            <person name="Huang M.Z."/>
            <person name="Huang L."/>
            <person name="Peng D.H."/>
            <person name="Luo Y.B."/>
            <person name="Zou S.Q."/>
            <person name="Chen S.P."/>
            <person name="Lan S."/>
            <person name="Tsai W.C."/>
            <person name="Van de Peer Y."/>
            <person name="Liu Z.J."/>
        </authorList>
    </citation>
    <scope>NUCLEOTIDE SEQUENCE [LARGE SCALE GENOMIC DNA]</scope>
    <source>
        <strain evidence="1">Lor287</strain>
    </source>
</reference>
<proteinExistence type="predicted"/>
<sequence>MMVAFASFLLQERIEFNLTVFRKLFTYKATPEGVSYFGGSFIKVREVANKNHNWMTRIVFIKGDFGNVPYLPQQKGEEVYRPPTVSGNDAELHKFFLHKDFEAAFLRKGLDSLLPILPGEDECFLQMLLQMLDGLNFKEFVAFLSAFSSSKTLQKKLNEIMSALGSKGLFGREICVMTKETLEASVVPKVAERGGIQVQHHAQEGVALDIGADRGFENGRRKELIDLAGDEEEEETVSLRWSRKRPVSFSLPPSFAPP</sequence>